<evidence type="ECO:0000313" key="3">
    <source>
        <dbReference type="EMBL" id="MDY7218214.1"/>
    </source>
</evidence>
<gene>
    <name evidence="3" type="ORF">TOI97_01275</name>
</gene>
<evidence type="ECO:0000256" key="1">
    <source>
        <dbReference type="SAM" id="MobiDB-lite"/>
    </source>
</evidence>
<dbReference type="Proteomes" id="UP001294570">
    <property type="component" value="Unassembled WGS sequence"/>
</dbReference>
<name>A0ABU5GMP6_9GAMM</name>
<accession>A0ABU5GMP6</accession>
<feature type="region of interest" description="Disordered" evidence="1">
    <location>
        <begin position="250"/>
        <end position="270"/>
    </location>
</feature>
<dbReference type="Gene3D" id="2.40.160.10">
    <property type="entry name" value="Porin"/>
    <property type="match status" value="1"/>
</dbReference>
<dbReference type="EMBL" id="JAXIVU010000001">
    <property type="protein sequence ID" value="MDY7218214.1"/>
    <property type="molecule type" value="Genomic_DNA"/>
</dbReference>
<sequence length="427" mass="46861">MNRMRTKTAVYKVFTVSSLAVLISAQAVAGTVITDGPDITIKTKGGFAAATVDQAFSFKLGGRIQADFDQFDGIYTKNGKSANEAYFRRAILEVSGHAYHDWQYAFKLNFADDGSSKWDEASIAYTGFKPVKVKVGRFDPDFGLEKATSSKWISTIERSVIYDAGDWVNDKQDGMGIQVSGTGGIFYGSAGINRAKDNEDSDGSNNNTYNLRGVIAPMAEAGNVLHFGLNYAKRSTEDFDGRIRSRLGVRGTTEDKKNGNRPVLASGQGGQFDGDTAWGLEAAYARGPFSVQSEYLRRNIDAKSGSVMKDRQVDGYNVQLAYTLTGEARGYKLSGGKFDAIKPSNKQLGAWELVYRYDDLTVTDADRDLTSSFYDTEAKVHTLGVNWYANDAVKVSANYLKAKTDKVMNTKGDDNGDAFSLRFQYVF</sequence>
<evidence type="ECO:0000256" key="2">
    <source>
        <dbReference type="SAM" id="SignalP"/>
    </source>
</evidence>
<feature type="signal peptide" evidence="2">
    <location>
        <begin position="1"/>
        <end position="29"/>
    </location>
</feature>
<dbReference type="SUPFAM" id="SSF56935">
    <property type="entry name" value="Porins"/>
    <property type="match status" value="1"/>
</dbReference>
<keyword evidence="2" id="KW-0732">Signal</keyword>
<organism evidence="3 4">
    <name type="scientific">Denitrificimonas halotolerans</name>
    <dbReference type="NCBI Taxonomy" id="3098930"/>
    <lineage>
        <taxon>Bacteria</taxon>
        <taxon>Pseudomonadati</taxon>
        <taxon>Pseudomonadota</taxon>
        <taxon>Gammaproteobacteria</taxon>
        <taxon>Pseudomonadales</taxon>
        <taxon>Pseudomonadaceae</taxon>
        <taxon>Denitrificimonas</taxon>
    </lineage>
</organism>
<feature type="chain" id="PRO_5046747316" evidence="2">
    <location>
        <begin position="30"/>
        <end position="427"/>
    </location>
</feature>
<evidence type="ECO:0000313" key="4">
    <source>
        <dbReference type="Proteomes" id="UP001294570"/>
    </source>
</evidence>
<protein>
    <submittedName>
        <fullName evidence="3">Porin</fullName>
    </submittedName>
</protein>
<dbReference type="InterPro" id="IPR023614">
    <property type="entry name" value="Porin_dom_sf"/>
</dbReference>
<dbReference type="RefSeq" id="WP_321552308.1">
    <property type="nucleotide sequence ID" value="NZ_JAXIVU010000001.1"/>
</dbReference>
<proteinExistence type="predicted"/>
<keyword evidence="4" id="KW-1185">Reference proteome</keyword>
<reference evidence="3 4" key="1">
    <citation type="submission" date="2023-12" db="EMBL/GenBank/DDBJ databases">
        <title>Denitrificimonas halotolerans sp. nov.,a novel species isolated from landfill leachate.</title>
        <authorList>
            <person name="Wang S."/>
        </authorList>
    </citation>
    <scope>NUCLEOTIDE SEQUENCE [LARGE SCALE GENOMIC DNA]</scope>
    <source>
        <strain evidence="3 4">JX-1</strain>
    </source>
</reference>
<dbReference type="InterPro" id="IPR010870">
    <property type="entry name" value="Porin_O/P"/>
</dbReference>
<comment type="caution">
    <text evidence="3">The sequence shown here is derived from an EMBL/GenBank/DDBJ whole genome shotgun (WGS) entry which is preliminary data.</text>
</comment>
<dbReference type="Pfam" id="PF07396">
    <property type="entry name" value="Porin_O_P"/>
    <property type="match status" value="1"/>
</dbReference>